<dbReference type="AlphaFoldDB" id="A0A3P7ZFX2"/>
<evidence type="ECO:0000313" key="2">
    <source>
        <dbReference type="Proteomes" id="UP000268014"/>
    </source>
</evidence>
<protein>
    <submittedName>
        <fullName evidence="1">Uncharacterized protein</fullName>
    </submittedName>
</protein>
<dbReference type="EMBL" id="UZAF01023264">
    <property type="protein sequence ID" value="VDO89219.1"/>
    <property type="molecule type" value="Genomic_DNA"/>
</dbReference>
<dbReference type="Proteomes" id="UP000268014">
    <property type="component" value="Unassembled WGS sequence"/>
</dbReference>
<name>A0A3P7ZFX2_HAEPC</name>
<sequence length="64" mass="7378">MRFVFVTAQVIRKMKGVLVDGCALRTNEHNSFAMYSIDMTNHIGTSIERFKTMLANEILRITQK</sequence>
<evidence type="ECO:0000313" key="1">
    <source>
        <dbReference type="EMBL" id="VDO89219.1"/>
    </source>
</evidence>
<organism evidence="1 2">
    <name type="scientific">Haemonchus placei</name>
    <name type="common">Barber's pole worm</name>
    <dbReference type="NCBI Taxonomy" id="6290"/>
    <lineage>
        <taxon>Eukaryota</taxon>
        <taxon>Metazoa</taxon>
        <taxon>Ecdysozoa</taxon>
        <taxon>Nematoda</taxon>
        <taxon>Chromadorea</taxon>
        <taxon>Rhabditida</taxon>
        <taxon>Rhabditina</taxon>
        <taxon>Rhabditomorpha</taxon>
        <taxon>Strongyloidea</taxon>
        <taxon>Trichostrongylidae</taxon>
        <taxon>Haemonchus</taxon>
    </lineage>
</organism>
<keyword evidence="2" id="KW-1185">Reference proteome</keyword>
<proteinExistence type="predicted"/>
<reference evidence="1 2" key="1">
    <citation type="submission" date="2018-11" db="EMBL/GenBank/DDBJ databases">
        <authorList>
            <consortium name="Pathogen Informatics"/>
        </authorList>
    </citation>
    <scope>NUCLEOTIDE SEQUENCE [LARGE SCALE GENOMIC DNA]</scope>
    <source>
        <strain evidence="1 2">MHpl1</strain>
    </source>
</reference>
<gene>
    <name evidence="1" type="ORF">HPLM_LOCUS21319</name>
</gene>
<accession>A0A3P7ZFX2</accession>